<dbReference type="OrthoDB" id="543755at2"/>
<dbReference type="Pfam" id="PF05159">
    <property type="entry name" value="Capsule_synth"/>
    <property type="match status" value="1"/>
</dbReference>
<evidence type="ECO:0000313" key="1">
    <source>
        <dbReference type="EMBL" id="POF34340.1"/>
    </source>
</evidence>
<comment type="caution">
    <text evidence="1">The sequence shown here is derived from an EMBL/GenBank/DDBJ whole genome shotgun (WGS) entry which is preliminary data.</text>
</comment>
<dbReference type="RefSeq" id="WP_103220931.1">
    <property type="nucleotide sequence ID" value="NZ_PPCN01000001.1"/>
</dbReference>
<dbReference type="CDD" id="cd16440">
    <property type="entry name" value="beta_Kdo_transferase_KpsC_1"/>
    <property type="match status" value="1"/>
</dbReference>
<sequence>MRIGVATSGLWRLRGAVEMLAGFSACRFPHYGLGVDAIAGWGHKPTSAKARQLARRRCIPYVAFEDGFLRSVLPGDTEKPLGMVMDRTGIYYDASQPSDMEAYINRRRSVGSSPEVRVAIEQLRCSRLSKYNNATIDDLSGLGLLSADRRERVLVIDQTAGDAAIVGAGADSESFDIMLRTAAAENPAAEILLRVHPETMLGRKAGHFDSDRLKSLVNTDATLERCQAEGRLRLIPEPVNPWALLEGCAKVYCVSSQLGFEAVLAGCEVHCFGMPFYGGWGITRDRRVPAPPRRGIATVEAVFAGAYLDYSFYVDHAAKSFLDFCEVIDFLSLSRNSLLSVTSLGGGN</sequence>
<dbReference type="AlphaFoldDB" id="A0A2S3V369"/>
<reference evidence="1 2" key="1">
    <citation type="submission" date="2018-01" db="EMBL/GenBank/DDBJ databases">
        <title>Genomic Encyclopedia of Archaeal and Bacterial Type Strains, Phase II (KMG-II): from individual species to whole genera.</title>
        <authorList>
            <person name="Goeker M."/>
        </authorList>
    </citation>
    <scope>NUCLEOTIDE SEQUENCE [LARGE SCALE GENOMIC DNA]</scope>
    <source>
        <strain evidence="1 2">DSM 17023</strain>
    </source>
</reference>
<dbReference type="GO" id="GO:0000271">
    <property type="term" value="P:polysaccharide biosynthetic process"/>
    <property type="evidence" value="ECO:0007669"/>
    <property type="project" value="InterPro"/>
</dbReference>
<dbReference type="Proteomes" id="UP000236959">
    <property type="component" value="Unassembled WGS sequence"/>
</dbReference>
<accession>A0A2S3V369</accession>
<dbReference type="GO" id="GO:0015774">
    <property type="term" value="P:polysaccharide transport"/>
    <property type="evidence" value="ECO:0007669"/>
    <property type="project" value="InterPro"/>
</dbReference>
<organism evidence="1 2">
    <name type="scientific">Roseibium marinum</name>
    <dbReference type="NCBI Taxonomy" id="281252"/>
    <lineage>
        <taxon>Bacteria</taxon>
        <taxon>Pseudomonadati</taxon>
        <taxon>Pseudomonadota</taxon>
        <taxon>Alphaproteobacteria</taxon>
        <taxon>Hyphomicrobiales</taxon>
        <taxon>Stappiaceae</taxon>
        <taxon>Roseibium</taxon>
    </lineage>
</organism>
<evidence type="ECO:0000313" key="2">
    <source>
        <dbReference type="Proteomes" id="UP000236959"/>
    </source>
</evidence>
<gene>
    <name evidence="1" type="ORF">CLV41_101794</name>
</gene>
<protein>
    <submittedName>
        <fullName evidence="1">Capsular polysaccharide biosynthesis protein</fullName>
    </submittedName>
</protein>
<proteinExistence type="predicted"/>
<dbReference type="EMBL" id="PPCN01000001">
    <property type="protein sequence ID" value="POF34340.1"/>
    <property type="molecule type" value="Genomic_DNA"/>
</dbReference>
<dbReference type="InterPro" id="IPR007833">
    <property type="entry name" value="Capsule_polysaccharide_synth"/>
</dbReference>
<keyword evidence="2" id="KW-1185">Reference proteome</keyword>
<name>A0A2S3V369_9HYPH</name>